<dbReference type="AlphaFoldDB" id="A0A1H4XN73"/>
<dbReference type="InterPro" id="IPR036380">
    <property type="entry name" value="Isochorismatase-like_sf"/>
</dbReference>
<dbReference type="PANTHER" id="PTHR43540">
    <property type="entry name" value="PEROXYUREIDOACRYLATE/UREIDOACRYLATE AMIDOHYDROLASE-RELATED"/>
    <property type="match status" value="1"/>
</dbReference>
<evidence type="ECO:0000259" key="2">
    <source>
        <dbReference type="Pfam" id="PF00857"/>
    </source>
</evidence>
<dbReference type="SUPFAM" id="SSF52499">
    <property type="entry name" value="Isochorismatase-like hydrolases"/>
    <property type="match status" value="1"/>
</dbReference>
<dbReference type="Proteomes" id="UP000198982">
    <property type="component" value="Unassembled WGS sequence"/>
</dbReference>
<dbReference type="EMBL" id="FNTJ01000002">
    <property type="protein sequence ID" value="SED07119.1"/>
    <property type="molecule type" value="Genomic_DNA"/>
</dbReference>
<dbReference type="CDD" id="cd01014">
    <property type="entry name" value="nicotinamidase_related"/>
    <property type="match status" value="1"/>
</dbReference>
<keyword evidence="4" id="KW-1185">Reference proteome</keyword>
<accession>A0A1H4XN73</accession>
<dbReference type="GO" id="GO:0016787">
    <property type="term" value="F:hydrolase activity"/>
    <property type="evidence" value="ECO:0007669"/>
    <property type="project" value="UniProtKB-KW"/>
</dbReference>
<organism evidence="3 4">
    <name type="scientific">Pseudomonas saponiphila</name>
    <dbReference type="NCBI Taxonomy" id="556534"/>
    <lineage>
        <taxon>Bacteria</taxon>
        <taxon>Pseudomonadati</taxon>
        <taxon>Pseudomonadota</taxon>
        <taxon>Gammaproteobacteria</taxon>
        <taxon>Pseudomonadales</taxon>
        <taxon>Pseudomonadaceae</taxon>
        <taxon>Pseudomonas</taxon>
    </lineage>
</organism>
<dbReference type="PANTHER" id="PTHR43540:SF1">
    <property type="entry name" value="ISOCHORISMATASE HYDROLASE"/>
    <property type="match status" value="1"/>
</dbReference>
<reference evidence="4" key="1">
    <citation type="submission" date="2016-10" db="EMBL/GenBank/DDBJ databases">
        <authorList>
            <person name="Varghese N."/>
            <person name="Submissions S."/>
        </authorList>
    </citation>
    <scope>NUCLEOTIDE SEQUENCE [LARGE SCALE GENOMIC DNA]</scope>
    <source>
        <strain evidence="4">DSM 9751</strain>
    </source>
</reference>
<keyword evidence="1" id="KW-0378">Hydrolase</keyword>
<sequence>MLKCINFNKRSEEHMPLSASTALMLIDQQQGILEPRLGPRNNPEAEARMLELLAHWRARGWPVIHVQHLSRSKDSVFWPGQSGVEFQPRFRPRDGEWLIQKQVPDAFCANPLGADLRREGITGLVIVGVATNNSVESTARTAGNLGFAVWVVADACYTFDKPDFAGRARTAEEVHAMSLANLHGEYATVLCQEQLLAAETGLR</sequence>
<protein>
    <submittedName>
        <fullName evidence="3">Nicotinamidase-related amidase</fullName>
    </submittedName>
</protein>
<name>A0A1H4XN73_9PSED</name>
<dbReference type="InterPro" id="IPR000868">
    <property type="entry name" value="Isochorismatase-like_dom"/>
</dbReference>
<gene>
    <name evidence="3" type="ORF">SAMN05216178_6096</name>
</gene>
<dbReference type="InterPro" id="IPR050272">
    <property type="entry name" value="Isochorismatase-like_hydrls"/>
</dbReference>
<proteinExistence type="predicted"/>
<feature type="domain" description="Isochorismatase-like" evidence="2">
    <location>
        <begin position="21"/>
        <end position="193"/>
    </location>
</feature>
<evidence type="ECO:0000256" key="1">
    <source>
        <dbReference type="ARBA" id="ARBA00022801"/>
    </source>
</evidence>
<evidence type="ECO:0000313" key="4">
    <source>
        <dbReference type="Proteomes" id="UP000198982"/>
    </source>
</evidence>
<dbReference type="Gene3D" id="3.40.50.850">
    <property type="entry name" value="Isochorismatase-like"/>
    <property type="match status" value="1"/>
</dbReference>
<dbReference type="Pfam" id="PF00857">
    <property type="entry name" value="Isochorismatase"/>
    <property type="match status" value="1"/>
</dbReference>
<evidence type="ECO:0000313" key="3">
    <source>
        <dbReference type="EMBL" id="SED07119.1"/>
    </source>
</evidence>